<sequence>MLGGRAAAIHAHGERATASIAAGSRPAADARPSIKCPAPRRPPLSPAPRRWPPCVSVFRVRSPLAARRSPPPPPPPPPPPSERTCRGSDAITNDATAADGRRAAGPSGRDSEAPRGPPCGGAFPASGRTLGPKLTHGRERAADARRARVAFMLRRCPWPVWLRRPLRRRLIRRAAPPQPPFHRSPAPPAGGRQSEAPGRLQAARGRQPPSGRRGRCRGFGALDDAEGRGAMDQGGGSLRPWPLPPPLLGPLAARAGLSGMRLADRLGQRNATQRNAAATRRSP</sequence>
<feature type="region of interest" description="Disordered" evidence="1">
    <location>
        <begin position="173"/>
        <end position="283"/>
    </location>
</feature>
<feature type="compositionally biased region" description="Low complexity" evidence="1">
    <location>
        <begin position="249"/>
        <end position="259"/>
    </location>
</feature>
<protein>
    <submittedName>
        <fullName evidence="2">Uncharacterized protein</fullName>
    </submittedName>
</protein>
<feature type="compositionally biased region" description="Pro residues" evidence="1">
    <location>
        <begin position="69"/>
        <end position="81"/>
    </location>
</feature>
<accession>A0A4P9XCZ8</accession>
<evidence type="ECO:0000256" key="1">
    <source>
        <dbReference type="SAM" id="MobiDB-lite"/>
    </source>
</evidence>
<dbReference type="SUPFAM" id="SSF101447">
    <property type="entry name" value="Formin homology 2 domain (FH2 domain)"/>
    <property type="match status" value="1"/>
</dbReference>
<dbReference type="Proteomes" id="UP000274922">
    <property type="component" value="Unassembled WGS sequence"/>
</dbReference>
<feature type="compositionally biased region" description="Pro residues" evidence="1">
    <location>
        <begin position="39"/>
        <end position="51"/>
    </location>
</feature>
<dbReference type="AlphaFoldDB" id="A0A4P9XCZ8"/>
<dbReference type="EMBL" id="ML014124">
    <property type="protein sequence ID" value="RKP03346.1"/>
    <property type="molecule type" value="Genomic_DNA"/>
</dbReference>
<evidence type="ECO:0000313" key="2">
    <source>
        <dbReference type="EMBL" id="RKP03346.1"/>
    </source>
</evidence>
<evidence type="ECO:0000313" key="3">
    <source>
        <dbReference type="Proteomes" id="UP000274922"/>
    </source>
</evidence>
<keyword evidence="3" id="KW-1185">Reference proteome</keyword>
<gene>
    <name evidence="2" type="ORF">CXG81DRAFT_17091</name>
</gene>
<feature type="compositionally biased region" description="Pro residues" evidence="1">
    <location>
        <begin position="176"/>
        <end position="188"/>
    </location>
</feature>
<organism evidence="2 3">
    <name type="scientific">Caulochytrium protostelioides</name>
    <dbReference type="NCBI Taxonomy" id="1555241"/>
    <lineage>
        <taxon>Eukaryota</taxon>
        <taxon>Fungi</taxon>
        <taxon>Fungi incertae sedis</taxon>
        <taxon>Chytridiomycota</taxon>
        <taxon>Chytridiomycota incertae sedis</taxon>
        <taxon>Chytridiomycetes</taxon>
        <taxon>Caulochytriales</taxon>
        <taxon>Caulochytriaceae</taxon>
        <taxon>Caulochytrium</taxon>
    </lineage>
</organism>
<feature type="compositionally biased region" description="Low complexity" evidence="1">
    <location>
        <begin position="268"/>
        <end position="283"/>
    </location>
</feature>
<proteinExistence type="predicted"/>
<reference evidence="3" key="1">
    <citation type="journal article" date="2018" name="Nat. Microbiol.">
        <title>Leveraging single-cell genomics to expand the fungal tree of life.</title>
        <authorList>
            <person name="Ahrendt S.R."/>
            <person name="Quandt C.A."/>
            <person name="Ciobanu D."/>
            <person name="Clum A."/>
            <person name="Salamov A."/>
            <person name="Andreopoulos B."/>
            <person name="Cheng J.F."/>
            <person name="Woyke T."/>
            <person name="Pelin A."/>
            <person name="Henrissat B."/>
            <person name="Reynolds N.K."/>
            <person name="Benny G.L."/>
            <person name="Smith M.E."/>
            <person name="James T.Y."/>
            <person name="Grigoriev I.V."/>
        </authorList>
    </citation>
    <scope>NUCLEOTIDE SEQUENCE [LARGE SCALE GENOMIC DNA]</scope>
    <source>
        <strain evidence="3">ATCC 52028</strain>
    </source>
</reference>
<name>A0A4P9XCZ8_9FUNG</name>
<feature type="region of interest" description="Disordered" evidence="1">
    <location>
        <begin position="1"/>
        <end position="141"/>
    </location>
</feature>